<dbReference type="InterPro" id="IPR009057">
    <property type="entry name" value="Homeodomain-like_sf"/>
</dbReference>
<evidence type="ECO:0000256" key="3">
    <source>
        <dbReference type="ARBA" id="ARBA00023163"/>
    </source>
</evidence>
<dbReference type="GO" id="GO:1901135">
    <property type="term" value="P:carbohydrate derivative metabolic process"/>
    <property type="evidence" value="ECO:0007669"/>
    <property type="project" value="InterPro"/>
</dbReference>
<dbReference type="InterPro" id="IPR000281">
    <property type="entry name" value="HTH_RpiR"/>
</dbReference>
<dbReference type="Pfam" id="PF01380">
    <property type="entry name" value="SIS"/>
    <property type="match status" value="1"/>
</dbReference>
<dbReference type="PROSITE" id="PS51071">
    <property type="entry name" value="HTH_RPIR"/>
    <property type="match status" value="1"/>
</dbReference>
<reference evidence="7 9" key="1">
    <citation type="submission" date="2019-10" db="EMBL/GenBank/DDBJ databases">
        <title>Streptococcis sp, isolated from the respiratory tract of Marmot.</title>
        <authorList>
            <person name="Zhang G."/>
        </authorList>
    </citation>
    <scope>NUCLEOTIDE SEQUENCE [LARGE SCALE GENOMIC DNA]</scope>
    <source>
        <strain evidence="7">Zg-70</strain>
        <strain evidence="9">zg-70</strain>
    </source>
</reference>
<dbReference type="CDD" id="cd05013">
    <property type="entry name" value="SIS_RpiR"/>
    <property type="match status" value="1"/>
</dbReference>
<evidence type="ECO:0000259" key="4">
    <source>
        <dbReference type="PROSITE" id="PS51071"/>
    </source>
</evidence>
<comment type="caution">
    <text evidence="7">The sequence shown here is derived from an EMBL/GenBank/DDBJ whole genome shotgun (WGS) entry which is preliminary data.</text>
</comment>
<organism evidence="7 9">
    <name type="scientific">Streptococcus zhangguiae</name>
    <dbReference type="NCBI Taxonomy" id="2664091"/>
    <lineage>
        <taxon>Bacteria</taxon>
        <taxon>Bacillati</taxon>
        <taxon>Bacillota</taxon>
        <taxon>Bacilli</taxon>
        <taxon>Lactobacillales</taxon>
        <taxon>Streptococcaceae</taxon>
        <taxon>Streptococcus</taxon>
    </lineage>
</organism>
<dbReference type="SUPFAM" id="SSF53697">
    <property type="entry name" value="SIS domain"/>
    <property type="match status" value="1"/>
</dbReference>
<dbReference type="GO" id="GO:0097367">
    <property type="term" value="F:carbohydrate derivative binding"/>
    <property type="evidence" value="ECO:0007669"/>
    <property type="project" value="InterPro"/>
</dbReference>
<dbReference type="GO" id="GO:0003700">
    <property type="term" value="F:DNA-binding transcription factor activity"/>
    <property type="evidence" value="ECO:0007669"/>
    <property type="project" value="InterPro"/>
</dbReference>
<evidence type="ECO:0000313" key="8">
    <source>
        <dbReference type="Proteomes" id="UP000435060"/>
    </source>
</evidence>
<dbReference type="PROSITE" id="PS51464">
    <property type="entry name" value="SIS"/>
    <property type="match status" value="1"/>
</dbReference>
<keyword evidence="1" id="KW-0805">Transcription regulation</keyword>
<dbReference type="EMBL" id="WLCG01000001">
    <property type="protein sequence ID" value="MTB63574.1"/>
    <property type="molecule type" value="Genomic_DNA"/>
</dbReference>
<feature type="domain" description="HTH rpiR-type" evidence="4">
    <location>
        <begin position="1"/>
        <end position="69"/>
    </location>
</feature>
<dbReference type="RefSeq" id="WP_154607510.1">
    <property type="nucleotide sequence ID" value="NZ_CP072115.1"/>
</dbReference>
<dbReference type="Pfam" id="PF01418">
    <property type="entry name" value="HTH_6"/>
    <property type="match status" value="1"/>
</dbReference>
<reference evidence="6 8" key="2">
    <citation type="submission" date="2019-11" db="EMBL/GenBank/DDBJ databases">
        <title>Streptococcis sp. isolated from the respiratory tract of Marmot.</title>
        <authorList>
            <person name="Zhang G."/>
        </authorList>
    </citation>
    <scope>NUCLEOTIDE SEQUENCE [LARGE SCALE GENOMIC DNA]</scope>
    <source>
        <strain evidence="8">zg-86</strain>
        <strain evidence="6">Zg-86</strain>
    </source>
</reference>
<dbReference type="Proteomes" id="UP000435060">
    <property type="component" value="Unassembled WGS sequence"/>
</dbReference>
<name>A0A6I4R9X2_9STRE</name>
<dbReference type="PANTHER" id="PTHR30514">
    <property type="entry name" value="GLUCOKINASE"/>
    <property type="match status" value="1"/>
</dbReference>
<accession>A0A6I4R9X2</accession>
<evidence type="ECO:0000256" key="2">
    <source>
        <dbReference type="ARBA" id="ARBA00023125"/>
    </source>
</evidence>
<keyword evidence="8" id="KW-1185">Reference proteome</keyword>
<proteinExistence type="predicted"/>
<dbReference type="EMBL" id="WUBJ01000001">
    <property type="protein sequence ID" value="MWV55448.1"/>
    <property type="molecule type" value="Genomic_DNA"/>
</dbReference>
<dbReference type="AlphaFoldDB" id="A0A6I4R9X2"/>
<dbReference type="InterPro" id="IPR046348">
    <property type="entry name" value="SIS_dom_sf"/>
</dbReference>
<protein>
    <submittedName>
        <fullName evidence="7">SIS domain-containing protein</fullName>
    </submittedName>
</protein>
<gene>
    <name evidence="6" type="ORF">GGG87_00930</name>
    <name evidence="7" type="ORF">GGH11_00355</name>
</gene>
<keyword evidence="3" id="KW-0804">Transcription</keyword>
<dbReference type="Gene3D" id="1.10.10.10">
    <property type="entry name" value="Winged helix-like DNA-binding domain superfamily/Winged helix DNA-binding domain"/>
    <property type="match status" value="1"/>
</dbReference>
<dbReference type="InterPro" id="IPR036388">
    <property type="entry name" value="WH-like_DNA-bd_sf"/>
</dbReference>
<dbReference type="Proteomes" id="UP000435423">
    <property type="component" value="Unassembled WGS sequence"/>
</dbReference>
<evidence type="ECO:0000256" key="1">
    <source>
        <dbReference type="ARBA" id="ARBA00023015"/>
    </source>
</evidence>
<dbReference type="PANTHER" id="PTHR30514:SF21">
    <property type="entry name" value="RPIR-FAMILY TRANSCRIPTIONAL REGULATOR"/>
    <property type="match status" value="1"/>
</dbReference>
<feature type="domain" description="SIS" evidence="5">
    <location>
        <begin position="108"/>
        <end position="248"/>
    </location>
</feature>
<evidence type="ECO:0000313" key="9">
    <source>
        <dbReference type="Proteomes" id="UP000435423"/>
    </source>
</evidence>
<dbReference type="GO" id="GO:0003677">
    <property type="term" value="F:DNA binding"/>
    <property type="evidence" value="ECO:0007669"/>
    <property type="project" value="UniProtKB-KW"/>
</dbReference>
<sequence>MTNTRLTDTEEYIWRYINQHFDHIAQLTISELSEAASVSNASIIRTLKKKGFGGFTDFKHDIQLKRRDNLHVLSNHDLSEDTQRSIVKNYQEVIRTLNMIDVDTLEKSIPLIHQAEKIILFARGFSELIASEMLVKFQLVNKYCELHTDPNIIRPISKRLSERTFVIMISLNGETKSLVDAAKNCVENQVPTLLISANQSSSLAKLAPLTLFGFKTDLSYFPDFEVHSRLPLFILSRILLDAYAASLR</sequence>
<evidence type="ECO:0000259" key="5">
    <source>
        <dbReference type="PROSITE" id="PS51464"/>
    </source>
</evidence>
<dbReference type="InterPro" id="IPR035472">
    <property type="entry name" value="RpiR-like_SIS"/>
</dbReference>
<evidence type="ECO:0000313" key="7">
    <source>
        <dbReference type="EMBL" id="MWV55448.1"/>
    </source>
</evidence>
<dbReference type="InterPro" id="IPR047640">
    <property type="entry name" value="RpiR-like"/>
</dbReference>
<dbReference type="SUPFAM" id="SSF46689">
    <property type="entry name" value="Homeodomain-like"/>
    <property type="match status" value="1"/>
</dbReference>
<dbReference type="Gene3D" id="3.40.50.10490">
    <property type="entry name" value="Glucose-6-phosphate isomerase like protein, domain 1"/>
    <property type="match status" value="1"/>
</dbReference>
<dbReference type="InterPro" id="IPR001347">
    <property type="entry name" value="SIS_dom"/>
</dbReference>
<evidence type="ECO:0000313" key="6">
    <source>
        <dbReference type="EMBL" id="MTB63574.1"/>
    </source>
</evidence>
<keyword evidence="2" id="KW-0238">DNA-binding</keyword>